<comment type="caution">
    <text evidence="2">The sequence shown here is derived from an EMBL/GenBank/DDBJ whole genome shotgun (WGS) entry which is preliminary data.</text>
</comment>
<proteinExistence type="predicted"/>
<gene>
    <name evidence="2" type="ORF">DZF91_00440</name>
</gene>
<dbReference type="EMBL" id="QURH01000008">
    <property type="protein sequence ID" value="RFU43592.1"/>
    <property type="molecule type" value="Genomic_DNA"/>
</dbReference>
<organism evidence="2 3">
    <name type="scientific">Actinomadura logoneensis</name>
    <dbReference type="NCBI Taxonomy" id="2293572"/>
    <lineage>
        <taxon>Bacteria</taxon>
        <taxon>Bacillati</taxon>
        <taxon>Actinomycetota</taxon>
        <taxon>Actinomycetes</taxon>
        <taxon>Streptosporangiales</taxon>
        <taxon>Thermomonosporaceae</taxon>
        <taxon>Actinomadura</taxon>
    </lineage>
</organism>
<evidence type="ECO:0000313" key="3">
    <source>
        <dbReference type="Proteomes" id="UP000261811"/>
    </source>
</evidence>
<evidence type="ECO:0000259" key="1">
    <source>
        <dbReference type="Pfam" id="PF04149"/>
    </source>
</evidence>
<accession>A0A372JU82</accession>
<dbReference type="Proteomes" id="UP000261811">
    <property type="component" value="Unassembled WGS sequence"/>
</dbReference>
<dbReference type="Pfam" id="PF04149">
    <property type="entry name" value="DUF397"/>
    <property type="match status" value="1"/>
</dbReference>
<dbReference type="InterPro" id="IPR007278">
    <property type="entry name" value="DUF397"/>
</dbReference>
<keyword evidence="3" id="KW-1185">Reference proteome</keyword>
<protein>
    <submittedName>
        <fullName evidence="2">DUF397 domain-containing protein</fullName>
    </submittedName>
</protein>
<dbReference type="AlphaFoldDB" id="A0A372JU82"/>
<evidence type="ECO:0000313" key="2">
    <source>
        <dbReference type="EMBL" id="RFU43592.1"/>
    </source>
</evidence>
<dbReference type="OrthoDB" id="3482604at2"/>
<name>A0A372JU82_9ACTN</name>
<feature type="domain" description="DUF397" evidence="1">
    <location>
        <begin position="3"/>
        <end position="54"/>
    </location>
</feature>
<reference evidence="2 3" key="1">
    <citation type="submission" date="2018-08" db="EMBL/GenBank/DDBJ databases">
        <title>Actinomadura jelena sp. nov., a novel Actinomycete isolated from soil in Chad.</title>
        <authorList>
            <person name="Shi L."/>
        </authorList>
    </citation>
    <scope>NUCLEOTIDE SEQUENCE [LARGE SCALE GENOMIC DNA]</scope>
    <source>
        <strain evidence="2 3">NEAU-G17</strain>
    </source>
</reference>
<sequence length="59" mass="6364">MTVWRKSSYSESGAGGSCVELADAGGAVGVRDSRNPKGGHHVLVRDDLRRLIEVIRRDA</sequence>
<dbReference type="RefSeq" id="WP_117355536.1">
    <property type="nucleotide sequence ID" value="NZ_QURH01000008.1"/>
</dbReference>